<dbReference type="SUPFAM" id="SSF49348">
    <property type="entry name" value="Clathrin adaptor appendage domain"/>
    <property type="match status" value="1"/>
</dbReference>
<dbReference type="InterPro" id="IPR008153">
    <property type="entry name" value="GAE_dom"/>
</dbReference>
<evidence type="ECO:0000256" key="6">
    <source>
        <dbReference type="ARBA" id="ARBA00023034"/>
    </source>
</evidence>
<accession>A0A674E1M0</accession>
<evidence type="ECO:0000259" key="12">
    <source>
        <dbReference type="PROSITE" id="PS50180"/>
    </source>
</evidence>
<keyword evidence="5 10" id="KW-0653">Protein transport</keyword>
<name>A0A674E1M0_SALTR</name>
<dbReference type="SMART" id="SM00809">
    <property type="entry name" value="Alpha_adaptinC2"/>
    <property type="match status" value="1"/>
</dbReference>
<gene>
    <name evidence="13" type="primary">AP1G1</name>
    <name evidence="13" type="synonym">ap1g1</name>
</gene>
<dbReference type="GO" id="GO:0016192">
    <property type="term" value="P:vesicle-mediated transport"/>
    <property type="evidence" value="ECO:0007669"/>
    <property type="project" value="InterPro"/>
</dbReference>
<dbReference type="AlphaFoldDB" id="A0A674E1M0"/>
<dbReference type="InterPro" id="IPR002553">
    <property type="entry name" value="Clathrin/coatomer_adapt-like_N"/>
</dbReference>
<dbReference type="InterPro" id="IPR013041">
    <property type="entry name" value="Clathrin_app_Ig-like_sf"/>
</dbReference>
<keyword evidence="6 10" id="KW-0333">Golgi apparatus</keyword>
<evidence type="ECO:0000313" key="13">
    <source>
        <dbReference type="Ensembl" id="ENSSTUP00000101734.1"/>
    </source>
</evidence>
<proteinExistence type="inferred from homology"/>
<dbReference type="PANTHER" id="PTHR22780">
    <property type="entry name" value="ADAPTIN, ALPHA/GAMMA/EPSILON"/>
    <property type="match status" value="1"/>
</dbReference>
<evidence type="ECO:0000256" key="10">
    <source>
        <dbReference type="PIRNR" id="PIRNR037094"/>
    </source>
</evidence>
<dbReference type="Pfam" id="PF02883">
    <property type="entry name" value="Alpha_adaptinC2"/>
    <property type="match status" value="1"/>
</dbReference>
<comment type="similarity">
    <text evidence="3 10">Belongs to the adaptor complexes large subunit family.</text>
</comment>
<evidence type="ECO:0000256" key="3">
    <source>
        <dbReference type="ARBA" id="ARBA00006613"/>
    </source>
</evidence>
<dbReference type="InterPro" id="IPR011989">
    <property type="entry name" value="ARM-like"/>
</dbReference>
<dbReference type="SUPFAM" id="SSF48371">
    <property type="entry name" value="ARM repeat"/>
    <property type="match status" value="1"/>
</dbReference>
<sequence>MPAPIRLRELIRTIRTARTQAEEREMIQKECAAIRSSFREEDNTYRCRNVAKLLYMHMLGYPAHFGQLECLKLIASQKFTDKRIGYLGAMLLLDERQDVHLLMTNCIKNDLNHSTQYVQGLALCTLGCMGSSEMCRDLAGEVEKLLKTSNSYLRKKAALCAVHVIRKVPELMEMFLPATKNLLSEKNHGVLHTSVVLLTEMCERSPDMLLHFRKLVPQLVRILKNLIMSGYSPEHDVSGISDPFLQVRILRLLRILGRSDDDSSEAMNDILAQVATNTETSKNVGNAILYETVLTIMDIKSESGLRVLAINILGRFLLNNDKNIRYVALTSLLKTVQTDHNAVQRHRSTIVDCLKDLDVSIKRRAMELSFALVNGNNIRGMMKELLYFLDSCDPEFKADCASGVFLAAEKYAPSKRWHIDTIMRVLTTAGSYVRDDSVPNLIQLITNSVEMHAYTVQRLYKALLDDISQQPLVQVSSWCIGEYGDLLVSGQCEEEEPIQVTEDEVLDVLEGLLVSNLSTPVTRGYSLTAIMKLSTRFSSKVVSIYGSSIDVELQQRAVEYNALFKKYDHMRPALLERMPIMEKSASNGPTEIVQTNGETEPSVPDTKHPPLVTQPANQVRARSHDKSVFTIDGRFSVTDDVAESVINISFTIPPMTAYSKNGLKIEFTFERANPNPNIAVITIHATNTTEADMTEFVFQAAVPKTFQLQLLSPSSNIVPALNQGSVTQVIRVLNPQKQQLRMRVKLTYTHKGSPVQDLAEVNNFPPQSWQ</sequence>
<feature type="domain" description="GAE" evidence="12">
    <location>
        <begin position="650"/>
        <end position="765"/>
    </location>
</feature>
<dbReference type="Proteomes" id="UP000472277">
    <property type="component" value="Chromosome 12"/>
</dbReference>
<evidence type="ECO:0000256" key="2">
    <source>
        <dbReference type="ARBA" id="ARBA00004555"/>
    </source>
</evidence>
<reference evidence="13" key="1">
    <citation type="submission" date="2025-08" db="UniProtKB">
        <authorList>
            <consortium name="Ensembl"/>
        </authorList>
    </citation>
    <scope>IDENTIFICATION</scope>
</reference>
<evidence type="ECO:0000256" key="5">
    <source>
        <dbReference type="ARBA" id="ARBA00022927"/>
    </source>
</evidence>
<evidence type="ECO:0000256" key="8">
    <source>
        <dbReference type="ARBA" id="ARBA00023329"/>
    </source>
</evidence>
<evidence type="ECO:0000256" key="1">
    <source>
        <dbReference type="ARBA" id="ARBA00004156"/>
    </source>
</evidence>
<protein>
    <recommendedName>
        <fullName evidence="10">AP-1 complex subunit gamma</fullName>
    </recommendedName>
</protein>
<dbReference type="GO" id="GO:0030121">
    <property type="term" value="C:AP-1 adaptor complex"/>
    <property type="evidence" value="ECO:0007669"/>
    <property type="project" value="InterPro"/>
</dbReference>
<dbReference type="InterPro" id="IPR008152">
    <property type="entry name" value="Clathrin_a/b/g-adaptin_app_Ig"/>
</dbReference>
<keyword evidence="7 10" id="KW-0472">Membrane</keyword>
<evidence type="ECO:0000256" key="4">
    <source>
        <dbReference type="ARBA" id="ARBA00022448"/>
    </source>
</evidence>
<dbReference type="InterPro" id="IPR016024">
    <property type="entry name" value="ARM-type_fold"/>
</dbReference>
<dbReference type="Pfam" id="PF01602">
    <property type="entry name" value="Adaptin_N"/>
    <property type="match status" value="1"/>
</dbReference>
<evidence type="ECO:0000256" key="11">
    <source>
        <dbReference type="SAM" id="MobiDB-lite"/>
    </source>
</evidence>
<evidence type="ECO:0000313" key="14">
    <source>
        <dbReference type="Proteomes" id="UP000472277"/>
    </source>
</evidence>
<dbReference type="InterPro" id="IPR050840">
    <property type="entry name" value="Adaptor_Complx_Large_Subunit"/>
</dbReference>
<dbReference type="GO" id="GO:0006886">
    <property type="term" value="P:intracellular protein transport"/>
    <property type="evidence" value="ECO:0007669"/>
    <property type="project" value="UniProtKB-UniRule"/>
</dbReference>
<reference evidence="13" key="2">
    <citation type="submission" date="2025-09" db="UniProtKB">
        <authorList>
            <consortium name="Ensembl"/>
        </authorList>
    </citation>
    <scope>IDENTIFICATION</scope>
</reference>
<evidence type="ECO:0000256" key="7">
    <source>
        <dbReference type="ARBA" id="ARBA00023136"/>
    </source>
</evidence>
<feature type="region of interest" description="Disordered" evidence="11">
    <location>
        <begin position="595"/>
        <end position="619"/>
    </location>
</feature>
<evidence type="ECO:0000256" key="9">
    <source>
        <dbReference type="ARBA" id="ARBA00029433"/>
    </source>
</evidence>
<dbReference type="PROSITE" id="PS50180">
    <property type="entry name" value="GAE"/>
    <property type="match status" value="1"/>
</dbReference>
<keyword evidence="4 10" id="KW-0813">Transport</keyword>
<dbReference type="InterPro" id="IPR017107">
    <property type="entry name" value="AP1_complex_gsu"/>
</dbReference>
<dbReference type="Gene3D" id="2.60.40.1230">
    <property type="match status" value="1"/>
</dbReference>
<comment type="subcellular location">
    <subcellularLocation>
        <location evidence="1">Cytoplasmic vesicle membrane</location>
    </subcellularLocation>
    <subcellularLocation>
        <location evidence="9">Endomembrane system</location>
        <topology evidence="9">Peripheral membrane protein</topology>
        <orientation evidence="9">Cytoplasmic side</orientation>
    </subcellularLocation>
    <subcellularLocation>
        <location evidence="2">Golgi apparatus</location>
    </subcellularLocation>
</comment>
<keyword evidence="14" id="KW-1185">Reference proteome</keyword>
<dbReference type="Gene3D" id="1.25.10.10">
    <property type="entry name" value="Leucine-rich Repeat Variant"/>
    <property type="match status" value="1"/>
</dbReference>
<dbReference type="PIRSF" id="PIRSF037094">
    <property type="entry name" value="AP1_complex_gamma"/>
    <property type="match status" value="1"/>
</dbReference>
<organism evidence="13 14">
    <name type="scientific">Salmo trutta</name>
    <name type="common">Brown trout</name>
    <dbReference type="NCBI Taxonomy" id="8032"/>
    <lineage>
        <taxon>Eukaryota</taxon>
        <taxon>Metazoa</taxon>
        <taxon>Chordata</taxon>
        <taxon>Craniata</taxon>
        <taxon>Vertebrata</taxon>
        <taxon>Euteleostomi</taxon>
        <taxon>Actinopterygii</taxon>
        <taxon>Neopterygii</taxon>
        <taxon>Teleostei</taxon>
        <taxon>Protacanthopterygii</taxon>
        <taxon>Salmoniformes</taxon>
        <taxon>Salmonidae</taxon>
        <taxon>Salmoninae</taxon>
        <taxon>Salmo</taxon>
    </lineage>
</organism>
<keyword evidence="8 10" id="KW-0968">Cytoplasmic vesicle</keyword>
<dbReference type="FunFam" id="1.25.10.10:FF:000030">
    <property type="entry name" value="AP-1 complex subunit gamma"/>
    <property type="match status" value="1"/>
</dbReference>
<dbReference type="Ensembl" id="ENSSTUT00000109120.1">
    <property type="protein sequence ID" value="ENSSTUP00000101734.1"/>
    <property type="gene ID" value="ENSSTUG00000045330.1"/>
</dbReference>
<dbReference type="GeneTree" id="ENSGT00950000182838"/>